<dbReference type="GeneID" id="37267075"/>
<name>A0A316ZFP4_9BASI</name>
<protein>
    <submittedName>
        <fullName evidence="2">Uncharacterized protein</fullName>
    </submittedName>
</protein>
<gene>
    <name evidence="2" type="ORF">FA09DRAFT_216973</name>
</gene>
<sequence>MSSLHPSTDGHVLSPAPRLSRRRPPPPEWVSSSTVHVPHEASTPGVAAVVPPAPGLLKTSLLVENEARSSRATSSPRDGQAELPAPTLAAFMPLTHHLHAPRTRFGHVAGARHPSASDDAWEHRNAAGCRRCQDALRELPWCAREAAAEPTGRRSAPRPGAASALLLGSLLGRGRLSRI</sequence>
<reference evidence="2 3" key="1">
    <citation type="journal article" date="2018" name="Mol. Biol. Evol.">
        <title>Broad Genomic Sampling Reveals a Smut Pathogenic Ancestry of the Fungal Clade Ustilaginomycotina.</title>
        <authorList>
            <person name="Kijpornyongpan T."/>
            <person name="Mondo S.J."/>
            <person name="Barry K."/>
            <person name="Sandor L."/>
            <person name="Lee J."/>
            <person name="Lipzen A."/>
            <person name="Pangilinan J."/>
            <person name="LaButti K."/>
            <person name="Hainaut M."/>
            <person name="Henrissat B."/>
            <person name="Grigoriev I.V."/>
            <person name="Spatafora J.W."/>
            <person name="Aime M.C."/>
        </authorList>
    </citation>
    <scope>NUCLEOTIDE SEQUENCE [LARGE SCALE GENOMIC DNA]</scope>
    <source>
        <strain evidence="2 3">MCA 4186</strain>
    </source>
</reference>
<evidence type="ECO:0000256" key="1">
    <source>
        <dbReference type="SAM" id="MobiDB-lite"/>
    </source>
</evidence>
<dbReference type="RefSeq" id="XP_025600011.1">
    <property type="nucleotide sequence ID" value="XM_025739529.1"/>
</dbReference>
<feature type="region of interest" description="Disordered" evidence="1">
    <location>
        <begin position="1"/>
        <end position="51"/>
    </location>
</feature>
<evidence type="ECO:0000313" key="2">
    <source>
        <dbReference type="EMBL" id="PWN99732.1"/>
    </source>
</evidence>
<organism evidence="2 3">
    <name type="scientific">Tilletiopsis washingtonensis</name>
    <dbReference type="NCBI Taxonomy" id="58919"/>
    <lineage>
        <taxon>Eukaryota</taxon>
        <taxon>Fungi</taxon>
        <taxon>Dikarya</taxon>
        <taxon>Basidiomycota</taxon>
        <taxon>Ustilaginomycotina</taxon>
        <taxon>Exobasidiomycetes</taxon>
        <taxon>Entylomatales</taxon>
        <taxon>Entylomatales incertae sedis</taxon>
        <taxon>Tilletiopsis</taxon>
    </lineage>
</organism>
<keyword evidence="3" id="KW-1185">Reference proteome</keyword>
<dbReference type="AlphaFoldDB" id="A0A316ZFP4"/>
<dbReference type="EMBL" id="KZ819287">
    <property type="protein sequence ID" value="PWN99732.1"/>
    <property type="molecule type" value="Genomic_DNA"/>
</dbReference>
<accession>A0A316ZFP4</accession>
<dbReference type="Proteomes" id="UP000245946">
    <property type="component" value="Unassembled WGS sequence"/>
</dbReference>
<proteinExistence type="predicted"/>
<evidence type="ECO:0000313" key="3">
    <source>
        <dbReference type="Proteomes" id="UP000245946"/>
    </source>
</evidence>